<feature type="compositionally biased region" description="Low complexity" evidence="3">
    <location>
        <begin position="58"/>
        <end position="69"/>
    </location>
</feature>
<comment type="subcellular location">
    <subcellularLocation>
        <location evidence="1">Nucleus</location>
    </subcellularLocation>
</comment>
<feature type="compositionally biased region" description="Low complexity" evidence="3">
    <location>
        <begin position="17"/>
        <end position="37"/>
    </location>
</feature>
<dbReference type="RefSeq" id="XP_025595273.1">
    <property type="nucleotide sequence ID" value="XM_025743446.1"/>
</dbReference>
<protein>
    <recommendedName>
        <fullName evidence="6">GCFC-domain-containing protein</fullName>
    </recommendedName>
</protein>
<feature type="compositionally biased region" description="Low complexity" evidence="3">
    <location>
        <begin position="101"/>
        <end position="130"/>
    </location>
</feature>
<dbReference type="AlphaFoldDB" id="A0A316Z1M3"/>
<dbReference type="InterPro" id="IPR028211">
    <property type="entry name" value="Ntr2"/>
</dbReference>
<feature type="compositionally biased region" description="Basic and acidic residues" evidence="3">
    <location>
        <begin position="467"/>
        <end position="482"/>
    </location>
</feature>
<dbReference type="Proteomes" id="UP000245946">
    <property type="component" value="Unassembled WGS sequence"/>
</dbReference>
<dbReference type="PANTHER" id="PTHR12214:SF0">
    <property type="entry name" value="LD29489P"/>
    <property type="match status" value="1"/>
</dbReference>
<feature type="region of interest" description="Disordered" evidence="3">
    <location>
        <begin position="145"/>
        <end position="261"/>
    </location>
</feature>
<accession>A0A316Z1M3</accession>
<dbReference type="PANTHER" id="PTHR12214">
    <property type="entry name" value="GC-RICH SEQUENCE DNA-BINDING FACTOR"/>
    <property type="match status" value="1"/>
</dbReference>
<dbReference type="OrthoDB" id="429427at2759"/>
<dbReference type="GO" id="GO:0003677">
    <property type="term" value="F:DNA binding"/>
    <property type="evidence" value="ECO:0007669"/>
    <property type="project" value="InterPro"/>
</dbReference>
<dbReference type="GO" id="GO:0071008">
    <property type="term" value="C:U2-type post-mRNA release spliceosomal complex"/>
    <property type="evidence" value="ECO:0007669"/>
    <property type="project" value="InterPro"/>
</dbReference>
<reference evidence="4 5" key="1">
    <citation type="journal article" date="2018" name="Mol. Biol. Evol.">
        <title>Broad Genomic Sampling Reveals a Smut Pathogenic Ancestry of the Fungal Clade Ustilaginomycotina.</title>
        <authorList>
            <person name="Kijpornyongpan T."/>
            <person name="Mondo S.J."/>
            <person name="Barry K."/>
            <person name="Sandor L."/>
            <person name="Lee J."/>
            <person name="Lipzen A."/>
            <person name="Pangilinan J."/>
            <person name="LaButti K."/>
            <person name="Hainaut M."/>
            <person name="Henrissat B."/>
            <person name="Grigoriev I.V."/>
            <person name="Spatafora J.W."/>
            <person name="Aime M.C."/>
        </authorList>
    </citation>
    <scope>NUCLEOTIDE SEQUENCE [LARGE SCALE GENOMIC DNA]</scope>
    <source>
        <strain evidence="4 5">MCA 4186</strain>
    </source>
</reference>
<keyword evidence="2" id="KW-0539">Nucleus</keyword>
<evidence type="ECO:0008006" key="6">
    <source>
        <dbReference type="Google" id="ProtNLM"/>
    </source>
</evidence>
<sequence length="786" mass="84166">MASPPPAPLFKKRRARPAGAGAAASAASAGASQAATRRPADDDEDADEGPAVVVRSRTTAAGTPAAGGAPKKERSKGLRDAALRPTVTGDEADEREEAFTLRRSALAQAARSSLSSLPEQSAAGPSTPSAYTPAALAALKASTPTLSRVASHNGNGLDADMEDGDAAGAGETLIPSAARVRELKERRRAAAAASAAGGGAGQQEAADFIALGEGSEPHPASRMMREEDEAEEEDAHAGFTGSAERIALGDEARKKEHRRKRQELRELVEQDGEGSADSQDEWEKAQMGRMGFRVKDRGPSPYRSAPIPAVVPLPTLSGTSTRLSIRLVELDEAISSHERVRDDATRGMAQLEEEESANKEQVVSAGDTEAWFRELDDFVLNLASLLEKKVPALVDTERAAASHLAERARLVQRARAKQMEDELALFHGVPELSLLPPVPLRADAEPDEVAEAEPSPGDDGDAMSDTRAARREQPTLDDLRPEDQAAFAKAWQGITTRLDELLSDVQAPEYRSPAAQVERHGTLVPHPASLVSRFSDWRTRYADEYAGAWGGLALSGAWEFWVRREMGAWDALRCAAGGASGPQGLDAFEWHAQLGAYAEAQPEPSGGDEEAVGNVVSTVVVPLLVARAERGAYDPWSEVETRGAIELAEQVGYVLERDGWRFQSLVAAHIAPFRTHIAALQASLDSAVLYPAPGFHPLSPPARLSFVRRLVGLLRHLGRWNRYVGPGERPAYAQTVDTLLDRLIWPLLQQSSDTGGKDTAKEVMSAVPPTLLPTELRTRLLAYVGS</sequence>
<evidence type="ECO:0000256" key="3">
    <source>
        <dbReference type="SAM" id="MobiDB-lite"/>
    </source>
</evidence>
<organism evidence="4 5">
    <name type="scientific">Tilletiopsis washingtonensis</name>
    <dbReference type="NCBI Taxonomy" id="58919"/>
    <lineage>
        <taxon>Eukaryota</taxon>
        <taxon>Fungi</taxon>
        <taxon>Dikarya</taxon>
        <taxon>Basidiomycota</taxon>
        <taxon>Ustilaginomycotina</taxon>
        <taxon>Exobasidiomycetes</taxon>
        <taxon>Entylomatales</taxon>
        <taxon>Entylomatales incertae sedis</taxon>
        <taxon>Tilletiopsis</taxon>
    </lineage>
</organism>
<evidence type="ECO:0000313" key="5">
    <source>
        <dbReference type="Proteomes" id="UP000245946"/>
    </source>
</evidence>
<feature type="region of interest" description="Disordered" evidence="3">
    <location>
        <begin position="1"/>
        <end position="130"/>
    </location>
</feature>
<dbReference type="GO" id="GO:0000390">
    <property type="term" value="P:spliceosomal complex disassembly"/>
    <property type="evidence" value="ECO:0007669"/>
    <property type="project" value="InterPro"/>
</dbReference>
<feature type="compositionally biased region" description="Acidic residues" evidence="3">
    <location>
        <begin position="445"/>
        <end position="462"/>
    </location>
</feature>
<dbReference type="GeneID" id="37270990"/>
<dbReference type="EMBL" id="KZ819307">
    <property type="protein sequence ID" value="PWN94994.1"/>
    <property type="molecule type" value="Genomic_DNA"/>
</dbReference>
<dbReference type="STRING" id="58919.A0A316Z1M3"/>
<gene>
    <name evidence="4" type="ORF">FA09DRAFT_332416</name>
</gene>
<name>A0A316Z1M3_9BASI</name>
<keyword evidence="5" id="KW-1185">Reference proteome</keyword>
<feature type="region of interest" description="Disordered" evidence="3">
    <location>
        <begin position="445"/>
        <end position="482"/>
    </location>
</feature>
<evidence type="ECO:0000256" key="1">
    <source>
        <dbReference type="ARBA" id="ARBA00004123"/>
    </source>
</evidence>
<proteinExistence type="predicted"/>
<evidence type="ECO:0000256" key="2">
    <source>
        <dbReference type="ARBA" id="ARBA00023242"/>
    </source>
</evidence>
<evidence type="ECO:0000313" key="4">
    <source>
        <dbReference type="EMBL" id="PWN94994.1"/>
    </source>
</evidence>
<dbReference type="Pfam" id="PF15458">
    <property type="entry name" value="NTR2"/>
    <property type="match status" value="1"/>
</dbReference>
<feature type="compositionally biased region" description="Basic and acidic residues" evidence="3">
    <location>
        <begin position="70"/>
        <end position="82"/>
    </location>
</feature>
<dbReference type="InterPro" id="IPR012890">
    <property type="entry name" value="GCFC2-like"/>
</dbReference>